<evidence type="ECO:0008006" key="3">
    <source>
        <dbReference type="Google" id="ProtNLM"/>
    </source>
</evidence>
<gene>
    <name evidence="1" type="ORF">N0B16_07990</name>
</gene>
<name>A0ABT2VWV0_9FLAO</name>
<evidence type="ECO:0000313" key="2">
    <source>
        <dbReference type="Proteomes" id="UP001208114"/>
    </source>
</evidence>
<protein>
    <recommendedName>
        <fullName evidence="3">Lipoprotein</fullName>
    </recommendedName>
</protein>
<reference evidence="2" key="1">
    <citation type="submission" date="2023-07" db="EMBL/GenBank/DDBJ databases">
        <title>Chryseobacterium sp. GMJ5 Genome sequencing and assembly.</title>
        <authorList>
            <person name="Jung Y."/>
        </authorList>
    </citation>
    <scope>NUCLEOTIDE SEQUENCE [LARGE SCALE GENOMIC DNA]</scope>
    <source>
        <strain evidence="2">GMJ5</strain>
    </source>
</reference>
<keyword evidence="2" id="KW-1185">Reference proteome</keyword>
<organism evidence="1 2">
    <name type="scientific">Chryseobacterium gilvum</name>
    <dbReference type="NCBI Taxonomy" id="2976534"/>
    <lineage>
        <taxon>Bacteria</taxon>
        <taxon>Pseudomonadati</taxon>
        <taxon>Bacteroidota</taxon>
        <taxon>Flavobacteriia</taxon>
        <taxon>Flavobacteriales</taxon>
        <taxon>Weeksellaceae</taxon>
        <taxon>Chryseobacterium group</taxon>
        <taxon>Chryseobacterium</taxon>
    </lineage>
</organism>
<comment type="caution">
    <text evidence="1">The sequence shown here is derived from an EMBL/GenBank/DDBJ whole genome shotgun (WGS) entry which is preliminary data.</text>
</comment>
<dbReference type="RefSeq" id="WP_262990284.1">
    <property type="nucleotide sequence ID" value="NZ_JAOTEN010000002.1"/>
</dbReference>
<proteinExistence type="predicted"/>
<dbReference type="Proteomes" id="UP001208114">
    <property type="component" value="Unassembled WGS sequence"/>
</dbReference>
<dbReference type="EMBL" id="JAOTEN010000002">
    <property type="protein sequence ID" value="MCU7614376.1"/>
    <property type="molecule type" value="Genomic_DNA"/>
</dbReference>
<dbReference type="PROSITE" id="PS51257">
    <property type="entry name" value="PROKAR_LIPOPROTEIN"/>
    <property type="match status" value="1"/>
</dbReference>
<sequence length="145" mass="16636">MKKYILILLALSGIISCSSINKRNNNWKQDFKDRTLYKCLIAGYNDKNITKGIFKIDKSLYNPIATTIFDEKIDSILLPINQKMRNDSLNSLNKISEAKAGKQVFNTCLKLYKSSALDREVEIESNKWKKIKNIDSLLEAKNPAF</sequence>
<accession>A0ABT2VWV0</accession>
<evidence type="ECO:0000313" key="1">
    <source>
        <dbReference type="EMBL" id="MCU7614376.1"/>
    </source>
</evidence>